<proteinExistence type="predicted"/>
<dbReference type="Proteomes" id="UP000002014">
    <property type="component" value="Chromosome"/>
</dbReference>
<keyword evidence="1" id="KW-0472">Membrane</keyword>
<evidence type="ECO:0000256" key="1">
    <source>
        <dbReference type="SAM" id="Phobius"/>
    </source>
</evidence>
<dbReference type="KEGG" id="pmh:P9215_16321"/>
<dbReference type="HOGENOM" id="CLU_3331578_0_0_3"/>
<sequence>MNISPHLLIDAVILSAALTITLVLRAKGNAARKERGNK</sequence>
<feature type="transmembrane region" description="Helical" evidence="1">
    <location>
        <begin position="6"/>
        <end position="24"/>
    </location>
</feature>
<organism evidence="2 3">
    <name type="scientific">Prochlorococcus marinus (strain MIT 9215)</name>
    <dbReference type="NCBI Taxonomy" id="93060"/>
    <lineage>
        <taxon>Bacteria</taxon>
        <taxon>Bacillati</taxon>
        <taxon>Cyanobacteriota</taxon>
        <taxon>Cyanophyceae</taxon>
        <taxon>Synechococcales</taxon>
        <taxon>Prochlorococcaceae</taxon>
        <taxon>Prochlorococcus</taxon>
    </lineage>
</organism>
<dbReference type="EMBL" id="CP000825">
    <property type="protein sequence ID" value="ABV51245.1"/>
    <property type="molecule type" value="Genomic_DNA"/>
</dbReference>
<keyword evidence="1" id="KW-1133">Transmembrane helix</keyword>
<dbReference type="AlphaFoldDB" id="A8G6L4"/>
<protein>
    <submittedName>
        <fullName evidence="2">Uncharacterized protein</fullName>
    </submittedName>
</protein>
<accession>A8G6L4</accession>
<evidence type="ECO:0000313" key="2">
    <source>
        <dbReference type="EMBL" id="ABV51245.1"/>
    </source>
</evidence>
<name>A8G6L4_PROM2</name>
<keyword evidence="1" id="KW-0812">Transmembrane</keyword>
<reference evidence="2 3" key="1">
    <citation type="journal article" date="2007" name="PLoS Genet.">
        <title>Patterns and implications of gene gain and loss in the evolution of Prochlorococcus.</title>
        <authorList>
            <person name="Kettler G.C."/>
            <person name="Martiny A.C."/>
            <person name="Huang K."/>
            <person name="Zucker J."/>
            <person name="Coleman M.L."/>
            <person name="Rodrigue S."/>
            <person name="Chen F."/>
            <person name="Lapidus A."/>
            <person name="Ferriera S."/>
            <person name="Johnson J."/>
            <person name="Steglich C."/>
            <person name="Church G.M."/>
            <person name="Richardson P."/>
            <person name="Chisholm S.W."/>
        </authorList>
    </citation>
    <scope>NUCLEOTIDE SEQUENCE [LARGE SCALE GENOMIC DNA]</scope>
    <source>
        <strain evidence="2 3">MIT 9215</strain>
    </source>
</reference>
<evidence type="ECO:0000313" key="3">
    <source>
        <dbReference type="Proteomes" id="UP000002014"/>
    </source>
</evidence>
<gene>
    <name evidence="2" type="ordered locus">P9215_16321</name>
</gene>